<dbReference type="Proteomes" id="UP000253426">
    <property type="component" value="Unassembled WGS sequence"/>
</dbReference>
<dbReference type="EMBL" id="QNRR01000011">
    <property type="protein sequence ID" value="RBP38602.1"/>
    <property type="molecule type" value="Genomic_DNA"/>
</dbReference>
<protein>
    <submittedName>
        <fullName evidence="2">Uncharacterized protein</fullName>
    </submittedName>
</protein>
<dbReference type="AlphaFoldDB" id="A0A366HAJ6"/>
<keyword evidence="1" id="KW-0472">Membrane</keyword>
<feature type="transmembrane region" description="Helical" evidence="1">
    <location>
        <begin position="24"/>
        <end position="42"/>
    </location>
</feature>
<evidence type="ECO:0000313" key="2">
    <source>
        <dbReference type="EMBL" id="RBP38602.1"/>
    </source>
</evidence>
<keyword evidence="3" id="KW-1185">Reference proteome</keyword>
<sequence>MSRAVKKRKAPPPQKTVMTLSDKLLAFGIPGVIFGSLIYILISGNIEKHSMVLDRTLSKWQSLYHLDEGQKAEIKRIEVEFHGKGNPFAVRTEHSREEIREHHVSISKVMKPEDGSRFLEAMEREQRSH</sequence>
<keyword evidence="1" id="KW-0812">Transmembrane</keyword>
<evidence type="ECO:0000256" key="1">
    <source>
        <dbReference type="SAM" id="Phobius"/>
    </source>
</evidence>
<evidence type="ECO:0000313" key="3">
    <source>
        <dbReference type="Proteomes" id="UP000253426"/>
    </source>
</evidence>
<organism evidence="2 3">
    <name type="scientific">Roseimicrobium gellanilyticum</name>
    <dbReference type="NCBI Taxonomy" id="748857"/>
    <lineage>
        <taxon>Bacteria</taxon>
        <taxon>Pseudomonadati</taxon>
        <taxon>Verrucomicrobiota</taxon>
        <taxon>Verrucomicrobiia</taxon>
        <taxon>Verrucomicrobiales</taxon>
        <taxon>Verrucomicrobiaceae</taxon>
        <taxon>Roseimicrobium</taxon>
    </lineage>
</organism>
<keyword evidence="1" id="KW-1133">Transmembrane helix</keyword>
<proteinExistence type="predicted"/>
<reference evidence="2 3" key="1">
    <citation type="submission" date="2018-06" db="EMBL/GenBank/DDBJ databases">
        <title>Genomic Encyclopedia of Type Strains, Phase IV (KMG-IV): sequencing the most valuable type-strain genomes for metagenomic binning, comparative biology and taxonomic classification.</title>
        <authorList>
            <person name="Goeker M."/>
        </authorList>
    </citation>
    <scope>NUCLEOTIDE SEQUENCE [LARGE SCALE GENOMIC DNA]</scope>
    <source>
        <strain evidence="2 3">DSM 25532</strain>
    </source>
</reference>
<comment type="caution">
    <text evidence="2">The sequence shown here is derived from an EMBL/GenBank/DDBJ whole genome shotgun (WGS) entry which is preliminary data.</text>
</comment>
<gene>
    <name evidence="2" type="ORF">DES53_111121</name>
</gene>
<accession>A0A366HAJ6</accession>
<name>A0A366HAJ6_9BACT</name>